<dbReference type="InterPro" id="IPR011333">
    <property type="entry name" value="SKP1/BTB/POZ_sf"/>
</dbReference>
<keyword evidence="2" id="KW-1185">Reference proteome</keyword>
<protein>
    <recommendedName>
        <fullName evidence="3">BTB domain-containing protein</fullName>
    </recommendedName>
</protein>
<feature type="non-terminal residue" evidence="1">
    <location>
        <position position="265"/>
    </location>
</feature>
<reference evidence="1 2" key="1">
    <citation type="journal article" date="2019" name="New Phytol.">
        <title>Comparative genomics reveals unique wood-decay strategies and fruiting body development in the Schizophyllaceae.</title>
        <authorList>
            <person name="Almasi E."/>
            <person name="Sahu N."/>
            <person name="Krizsan K."/>
            <person name="Balint B."/>
            <person name="Kovacs G.M."/>
            <person name="Kiss B."/>
            <person name="Cseklye J."/>
            <person name="Drula E."/>
            <person name="Henrissat B."/>
            <person name="Nagy I."/>
            <person name="Chovatia M."/>
            <person name="Adam C."/>
            <person name="LaButti K."/>
            <person name="Lipzen A."/>
            <person name="Riley R."/>
            <person name="Grigoriev I.V."/>
            <person name="Nagy L.G."/>
        </authorList>
    </citation>
    <scope>NUCLEOTIDE SEQUENCE [LARGE SCALE GENOMIC DNA]</scope>
    <source>
        <strain evidence="1 2">NL-1724</strain>
    </source>
</reference>
<accession>A0A550CNU8</accession>
<evidence type="ECO:0000313" key="2">
    <source>
        <dbReference type="Proteomes" id="UP000320762"/>
    </source>
</evidence>
<dbReference type="SUPFAM" id="SSF54695">
    <property type="entry name" value="POZ domain"/>
    <property type="match status" value="1"/>
</dbReference>
<dbReference type="OrthoDB" id="2757422at2759"/>
<comment type="caution">
    <text evidence="1">The sequence shown here is derived from an EMBL/GenBank/DDBJ whole genome shotgun (WGS) entry which is preliminary data.</text>
</comment>
<name>A0A550CNU8_9AGAR</name>
<dbReference type="EMBL" id="VDMD01000003">
    <property type="protein sequence ID" value="TRM66465.1"/>
    <property type="molecule type" value="Genomic_DNA"/>
</dbReference>
<dbReference type="Gene3D" id="3.30.710.10">
    <property type="entry name" value="Potassium Channel Kv1.1, Chain A"/>
    <property type="match status" value="1"/>
</dbReference>
<evidence type="ECO:0000313" key="1">
    <source>
        <dbReference type="EMBL" id="TRM66465.1"/>
    </source>
</evidence>
<organism evidence="1 2">
    <name type="scientific">Schizophyllum amplum</name>
    <dbReference type="NCBI Taxonomy" id="97359"/>
    <lineage>
        <taxon>Eukaryota</taxon>
        <taxon>Fungi</taxon>
        <taxon>Dikarya</taxon>
        <taxon>Basidiomycota</taxon>
        <taxon>Agaricomycotina</taxon>
        <taxon>Agaricomycetes</taxon>
        <taxon>Agaricomycetidae</taxon>
        <taxon>Agaricales</taxon>
        <taxon>Schizophyllaceae</taxon>
        <taxon>Schizophyllum</taxon>
    </lineage>
</organism>
<dbReference type="Proteomes" id="UP000320762">
    <property type="component" value="Unassembled WGS sequence"/>
</dbReference>
<proteinExistence type="predicted"/>
<gene>
    <name evidence="1" type="ORF">BD626DRAFT_451495</name>
</gene>
<sequence>MGDTNNHIEDLWFPDGNIIIRVGERVCRVYKGFLATQSPVLADMFSFPQPDGADTVDGLPVVTFPDEPEEVLYWLKAMMVPGYFDMDRHRIYRDRLFAVLRLSHKYDVRHLRRRSLEYLAGLLPVNVKTFQDDRYTYDTIPGHYKAPLGFYPPVHAIAHEVGALWLIPGIIFKMHDVTSWDDPDEDKPDNMHELLMPLNATFLARMDRIPQLIARHFPADNFISLRKDCPRLRPEYDDEPSCDTQWYDLDRWLRGLHAHPLSFYN</sequence>
<evidence type="ECO:0008006" key="3">
    <source>
        <dbReference type="Google" id="ProtNLM"/>
    </source>
</evidence>
<dbReference type="AlphaFoldDB" id="A0A550CNU8"/>